<dbReference type="CDD" id="cd03506">
    <property type="entry name" value="Delta6-FADS-like"/>
    <property type="match status" value="1"/>
</dbReference>
<evidence type="ECO:0000256" key="9">
    <source>
        <dbReference type="ARBA" id="ARBA00023004"/>
    </source>
</evidence>
<keyword evidence="10" id="KW-0443">Lipid metabolism</keyword>
<keyword evidence="5 13" id="KW-0812">Transmembrane</keyword>
<dbReference type="GO" id="GO:0016020">
    <property type="term" value="C:membrane"/>
    <property type="evidence" value="ECO:0007669"/>
    <property type="project" value="UniProtKB-SubCell"/>
</dbReference>
<feature type="transmembrane region" description="Helical" evidence="13">
    <location>
        <begin position="340"/>
        <end position="356"/>
    </location>
</feature>
<evidence type="ECO:0000256" key="8">
    <source>
        <dbReference type="ARBA" id="ARBA00023002"/>
    </source>
</evidence>
<dbReference type="GO" id="GO:0016717">
    <property type="term" value="F:oxidoreductase activity, acting on paired donors, with oxidation of a pair of donors resulting in the reduction of molecular oxygen to two molecules of water"/>
    <property type="evidence" value="ECO:0007669"/>
    <property type="project" value="TreeGrafter"/>
</dbReference>
<proteinExistence type="inferred from homology"/>
<evidence type="ECO:0000256" key="12">
    <source>
        <dbReference type="SAM" id="MobiDB-lite"/>
    </source>
</evidence>
<evidence type="ECO:0000256" key="10">
    <source>
        <dbReference type="ARBA" id="ARBA00023098"/>
    </source>
</evidence>
<organism evidence="15 16">
    <name type="scientific">Monosporascus ibericus</name>
    <dbReference type="NCBI Taxonomy" id="155417"/>
    <lineage>
        <taxon>Eukaryota</taxon>
        <taxon>Fungi</taxon>
        <taxon>Dikarya</taxon>
        <taxon>Ascomycota</taxon>
        <taxon>Pezizomycotina</taxon>
        <taxon>Sordariomycetes</taxon>
        <taxon>Xylariomycetidae</taxon>
        <taxon>Xylariales</taxon>
        <taxon>Xylariales incertae sedis</taxon>
        <taxon>Monosporascus</taxon>
    </lineage>
</organism>
<dbReference type="InterPro" id="IPR012171">
    <property type="entry name" value="Fatty_acid_desaturase"/>
</dbReference>
<protein>
    <recommendedName>
        <fullName evidence="14">Fatty acid desaturase domain-containing protein</fullName>
    </recommendedName>
</protein>
<dbReference type="STRING" id="155417.A0A4Q4TEE4"/>
<evidence type="ECO:0000256" key="1">
    <source>
        <dbReference type="ARBA" id="ARBA00004141"/>
    </source>
</evidence>
<evidence type="ECO:0000256" key="7">
    <source>
        <dbReference type="ARBA" id="ARBA00022989"/>
    </source>
</evidence>
<evidence type="ECO:0000256" key="6">
    <source>
        <dbReference type="ARBA" id="ARBA00022723"/>
    </source>
</evidence>
<evidence type="ECO:0000256" key="3">
    <source>
        <dbReference type="ARBA" id="ARBA00009295"/>
    </source>
</evidence>
<keyword evidence="11 13" id="KW-0472">Membrane</keyword>
<dbReference type="AlphaFoldDB" id="A0A4Q4TEE4"/>
<feature type="region of interest" description="Disordered" evidence="12">
    <location>
        <begin position="1"/>
        <end position="57"/>
    </location>
</feature>
<reference evidence="15 16" key="1">
    <citation type="submission" date="2018-06" db="EMBL/GenBank/DDBJ databases">
        <title>Complete Genomes of Monosporascus.</title>
        <authorList>
            <person name="Robinson A.J."/>
            <person name="Natvig D.O."/>
        </authorList>
    </citation>
    <scope>NUCLEOTIDE SEQUENCE [LARGE SCALE GENOMIC DNA]</scope>
    <source>
        <strain evidence="15 16">CBS 110550</strain>
    </source>
</reference>
<comment type="pathway">
    <text evidence="2">Lipid metabolism.</text>
</comment>
<evidence type="ECO:0000313" key="15">
    <source>
        <dbReference type="EMBL" id="RYP05156.1"/>
    </source>
</evidence>
<feature type="transmembrane region" description="Helical" evidence="13">
    <location>
        <begin position="188"/>
        <end position="203"/>
    </location>
</feature>
<comment type="similarity">
    <text evidence="3">Belongs to the fatty acid desaturase type 1 family.</text>
</comment>
<keyword evidence="6" id="KW-0479">Metal-binding</keyword>
<evidence type="ECO:0000256" key="4">
    <source>
        <dbReference type="ARBA" id="ARBA00022617"/>
    </source>
</evidence>
<feature type="compositionally biased region" description="Polar residues" evidence="12">
    <location>
        <begin position="29"/>
        <end position="56"/>
    </location>
</feature>
<feature type="domain" description="Fatty acid desaturase" evidence="14">
    <location>
        <begin position="187"/>
        <end position="461"/>
    </location>
</feature>
<evidence type="ECO:0000259" key="14">
    <source>
        <dbReference type="Pfam" id="PF00487"/>
    </source>
</evidence>
<accession>A0A4Q4TEE4</accession>
<dbReference type="OrthoDB" id="260091at2759"/>
<keyword evidence="8" id="KW-0560">Oxidoreductase</keyword>
<evidence type="ECO:0000256" key="2">
    <source>
        <dbReference type="ARBA" id="ARBA00005189"/>
    </source>
</evidence>
<evidence type="ECO:0000256" key="5">
    <source>
        <dbReference type="ARBA" id="ARBA00022692"/>
    </source>
</evidence>
<evidence type="ECO:0000313" key="16">
    <source>
        <dbReference type="Proteomes" id="UP000293360"/>
    </source>
</evidence>
<dbReference type="Proteomes" id="UP000293360">
    <property type="component" value="Unassembled WGS sequence"/>
</dbReference>
<dbReference type="GO" id="GO:0006629">
    <property type="term" value="P:lipid metabolic process"/>
    <property type="evidence" value="ECO:0007669"/>
    <property type="project" value="UniProtKB-KW"/>
</dbReference>
<dbReference type="InterPro" id="IPR005804">
    <property type="entry name" value="FA_desaturase_dom"/>
</dbReference>
<evidence type="ECO:0000256" key="11">
    <source>
        <dbReference type="ARBA" id="ARBA00023136"/>
    </source>
</evidence>
<keyword evidence="7 13" id="KW-1133">Transmembrane helix</keyword>
<evidence type="ECO:0000256" key="13">
    <source>
        <dbReference type="SAM" id="Phobius"/>
    </source>
</evidence>
<comment type="caution">
    <text evidence="15">The sequence shown here is derived from an EMBL/GenBank/DDBJ whole genome shotgun (WGS) entry which is preliminary data.</text>
</comment>
<keyword evidence="16" id="KW-1185">Reference proteome</keyword>
<dbReference type="PANTHER" id="PTHR19353:SF30">
    <property type="entry name" value="DELTA 8-(E)-SPHINGOLIPID DESATURASE"/>
    <property type="match status" value="1"/>
</dbReference>
<feature type="transmembrane region" description="Helical" evidence="13">
    <location>
        <begin position="215"/>
        <end position="237"/>
    </location>
</feature>
<sequence>MTPPIRGGVYSSEEASINNRLTSEEPDDCNSNADEIDSTSSLGLPSDQTSLTSACSSADEDELLRLSSGVKPSSPQAGIRRRLQREGFEGTVSDAACPATTNQIPLSPAEFTDLAVQHGIERDIQDYPSLDPAVQQDIIQKYRVLQRRIEEEGLYECRYSQYGKELVRYTILFTISMVALYYRWYMTSAIFLGLFWHQIMFTAHDAGHTAITHNFVFDTLIAVFIADFCCGLSMGWWKSSHNVHHLVTNQPEHDPDIQNVPLFATCPSFFRSLRSTYYDFTFIWDAAADFLVPYQKYTYYPVMGIARFNLYLLSWLHVLSPKSTALSSSRGAAWIRPTEIAFMACYWFLFGYLLLWRALPTWTVRVAFVLVSHVVTMPLHVQITLSHWGMSTAELGESESFPQRQLRTTMDVDCPAWLDFVHGGLQFQAVHHLFPRLPRHNLRRAQVLVREFCSDTGIPYSILGFVDGNKKVLSRLDEVAEQVAHLIACQKHMATTGESGLI</sequence>
<dbReference type="GO" id="GO:0046872">
    <property type="term" value="F:metal ion binding"/>
    <property type="evidence" value="ECO:0007669"/>
    <property type="project" value="UniProtKB-KW"/>
</dbReference>
<keyword evidence="9" id="KW-0408">Iron</keyword>
<keyword evidence="4" id="KW-0349">Heme</keyword>
<feature type="transmembrane region" description="Helical" evidence="13">
    <location>
        <begin position="299"/>
        <end position="319"/>
    </location>
</feature>
<dbReference type="Pfam" id="PF00487">
    <property type="entry name" value="FA_desaturase"/>
    <property type="match status" value="1"/>
</dbReference>
<dbReference type="PANTHER" id="PTHR19353">
    <property type="entry name" value="FATTY ACID DESATURASE 2"/>
    <property type="match status" value="1"/>
</dbReference>
<gene>
    <name evidence="15" type="ORF">DL764_004010</name>
</gene>
<comment type="subcellular location">
    <subcellularLocation>
        <location evidence="1">Membrane</location>
        <topology evidence="1">Multi-pass membrane protein</topology>
    </subcellularLocation>
</comment>
<name>A0A4Q4TEE4_9PEZI</name>
<dbReference type="EMBL" id="QJNU01000179">
    <property type="protein sequence ID" value="RYP05156.1"/>
    <property type="molecule type" value="Genomic_DNA"/>
</dbReference>